<dbReference type="PANTHER" id="PTHR22946">
    <property type="entry name" value="DIENELACTONE HYDROLASE DOMAIN-CONTAINING PROTEIN-RELATED"/>
    <property type="match status" value="1"/>
</dbReference>
<feature type="domain" description="Serine aminopeptidase S33" evidence="2">
    <location>
        <begin position="42"/>
        <end position="165"/>
    </location>
</feature>
<protein>
    <submittedName>
        <fullName evidence="3">Lysophospholipase</fullName>
    </submittedName>
</protein>
<name>A0A948T225_9FIRM</name>
<organism evidence="3 4">
    <name type="scientific">Candidatus Allofournierella pullistercoris</name>
    <dbReference type="NCBI Taxonomy" id="2838597"/>
    <lineage>
        <taxon>Bacteria</taxon>
        <taxon>Bacillati</taxon>
        <taxon>Bacillota</taxon>
        <taxon>Clostridia</taxon>
        <taxon>Eubacteriales</taxon>
        <taxon>Oscillospiraceae</taxon>
        <taxon>Allofournierella</taxon>
    </lineage>
</organism>
<comment type="caution">
    <text evidence="3">The sequence shown here is derived from an EMBL/GenBank/DDBJ whole genome shotgun (WGS) entry which is preliminary data.</text>
</comment>
<gene>
    <name evidence="3" type="ORF">H9882_02775</name>
</gene>
<reference evidence="3" key="1">
    <citation type="journal article" date="2021" name="PeerJ">
        <title>Extensive microbial diversity within the chicken gut microbiome revealed by metagenomics and culture.</title>
        <authorList>
            <person name="Gilroy R."/>
            <person name="Ravi A."/>
            <person name="Getino M."/>
            <person name="Pursley I."/>
            <person name="Horton D.L."/>
            <person name="Alikhan N.F."/>
            <person name="Baker D."/>
            <person name="Gharbi K."/>
            <person name="Hall N."/>
            <person name="Watson M."/>
            <person name="Adriaenssens E.M."/>
            <person name="Foster-Nyarko E."/>
            <person name="Jarju S."/>
            <person name="Secka A."/>
            <person name="Antonio M."/>
            <person name="Oren A."/>
            <person name="Chaudhuri R.R."/>
            <person name="La Ragione R."/>
            <person name="Hildebrand F."/>
            <person name="Pallen M.J."/>
        </authorList>
    </citation>
    <scope>NUCLEOTIDE SEQUENCE</scope>
    <source>
        <strain evidence="3">B5_2728</strain>
    </source>
</reference>
<dbReference type="InterPro" id="IPR050261">
    <property type="entry name" value="FrsA_esterase"/>
</dbReference>
<proteinExistence type="predicted"/>
<dbReference type="GO" id="GO:0052689">
    <property type="term" value="F:carboxylic ester hydrolase activity"/>
    <property type="evidence" value="ECO:0007669"/>
    <property type="project" value="UniProtKB-ARBA"/>
</dbReference>
<evidence type="ECO:0000256" key="1">
    <source>
        <dbReference type="ARBA" id="ARBA00022801"/>
    </source>
</evidence>
<dbReference type="InterPro" id="IPR022742">
    <property type="entry name" value="Hydrolase_4"/>
</dbReference>
<sequence>MEWKIVRDDGSLQERAFDCSRNGLTIRGTEYRMNGKDLPIAIVCHGFMAAQDTVRHYTKLLARLGYAAYCFDFCGGSLIGGKSDGKTTQMSIRTEIEDLTAVMEYVLSLPYTREEGMLVMGSSQGGLVAALTAARMPQRVKKLVLFEPAFCIPDDARSGKLMFTKFDPNQLPEVLWVGFTRLGREFVQDLITMDVYREIADYPGDVLIVHGTEDILVPLEYSSEAIDRYETAAIQQGFRRKAILRIIPGGRHGFSRQHDQQAMQYLTQFARVEPTWLADET</sequence>
<dbReference type="InterPro" id="IPR029058">
    <property type="entry name" value="AB_hydrolase_fold"/>
</dbReference>
<dbReference type="AlphaFoldDB" id="A0A948T225"/>
<dbReference type="Gene3D" id="3.40.50.1820">
    <property type="entry name" value="alpha/beta hydrolase"/>
    <property type="match status" value="1"/>
</dbReference>
<evidence type="ECO:0000259" key="2">
    <source>
        <dbReference type="Pfam" id="PF12146"/>
    </source>
</evidence>
<accession>A0A948T225</accession>
<dbReference type="Proteomes" id="UP000713596">
    <property type="component" value="Unassembled WGS sequence"/>
</dbReference>
<evidence type="ECO:0000313" key="3">
    <source>
        <dbReference type="EMBL" id="MBU3805801.1"/>
    </source>
</evidence>
<dbReference type="Pfam" id="PF12146">
    <property type="entry name" value="Hydrolase_4"/>
    <property type="match status" value="1"/>
</dbReference>
<evidence type="ECO:0000313" key="4">
    <source>
        <dbReference type="Proteomes" id="UP000713596"/>
    </source>
</evidence>
<dbReference type="PANTHER" id="PTHR22946:SF9">
    <property type="entry name" value="POLYKETIDE TRANSFERASE AF380"/>
    <property type="match status" value="1"/>
</dbReference>
<keyword evidence="1" id="KW-0378">Hydrolase</keyword>
<reference evidence="3" key="2">
    <citation type="submission" date="2021-04" db="EMBL/GenBank/DDBJ databases">
        <authorList>
            <person name="Gilroy R."/>
        </authorList>
    </citation>
    <scope>NUCLEOTIDE SEQUENCE</scope>
    <source>
        <strain evidence="3">B5_2728</strain>
    </source>
</reference>
<dbReference type="EMBL" id="JAHLFP010000019">
    <property type="protein sequence ID" value="MBU3805801.1"/>
    <property type="molecule type" value="Genomic_DNA"/>
</dbReference>
<dbReference type="SUPFAM" id="SSF53474">
    <property type="entry name" value="alpha/beta-Hydrolases"/>
    <property type="match status" value="1"/>
</dbReference>